<evidence type="ECO:0000313" key="2">
    <source>
        <dbReference type="Proteomes" id="UP000273307"/>
    </source>
</evidence>
<reference evidence="1 2" key="1">
    <citation type="submission" date="2018-09" db="EMBL/GenBank/DDBJ databases">
        <authorList>
            <person name="Tagini F."/>
        </authorList>
    </citation>
    <scope>NUCLEOTIDE SEQUENCE [LARGE SCALE GENOMIC DNA]</scope>
    <source>
        <strain evidence="1 2">MK136</strain>
    </source>
</reference>
<sequence length="56" mass="6153">MVDRGFDDQLVELRTKQGCELLGYMVVGSHETGQASGHSIPALTRARLMSSAFKWA</sequence>
<gene>
    <name evidence="1" type="ORF">LAUMK136_05098</name>
</gene>
<dbReference type="AlphaFoldDB" id="A0A498QF67"/>
<accession>A0A498QF67</accession>
<dbReference type="EMBL" id="UPHP01000135">
    <property type="protein sequence ID" value="VBA43463.1"/>
    <property type="molecule type" value="Genomic_DNA"/>
</dbReference>
<name>A0A498QF67_9MYCO</name>
<proteinExistence type="predicted"/>
<evidence type="ECO:0000313" key="1">
    <source>
        <dbReference type="EMBL" id="VBA43463.1"/>
    </source>
</evidence>
<organism evidence="1 2">
    <name type="scientific">Mycobacterium attenuatum</name>
    <dbReference type="NCBI Taxonomy" id="2341086"/>
    <lineage>
        <taxon>Bacteria</taxon>
        <taxon>Bacillati</taxon>
        <taxon>Actinomycetota</taxon>
        <taxon>Actinomycetes</taxon>
        <taxon>Mycobacteriales</taxon>
        <taxon>Mycobacteriaceae</taxon>
        <taxon>Mycobacterium</taxon>
    </lineage>
</organism>
<protein>
    <submittedName>
        <fullName evidence="1">Uncharacterized protein</fullName>
    </submittedName>
</protein>
<dbReference type="Proteomes" id="UP000273307">
    <property type="component" value="Unassembled WGS sequence"/>
</dbReference>
<keyword evidence="2" id="KW-1185">Reference proteome</keyword>